<dbReference type="InterPro" id="IPR017451">
    <property type="entry name" value="F-box-assoc_interact_dom"/>
</dbReference>
<evidence type="ECO:0000256" key="1">
    <source>
        <dbReference type="SAM" id="MobiDB-lite"/>
    </source>
</evidence>
<dbReference type="Proteomes" id="UP000008311">
    <property type="component" value="Unassembled WGS sequence"/>
</dbReference>
<name>B9RST5_RICCO</name>
<dbReference type="NCBIfam" id="TIGR01640">
    <property type="entry name" value="F_box_assoc_1"/>
    <property type="match status" value="1"/>
</dbReference>
<evidence type="ECO:0000259" key="2">
    <source>
        <dbReference type="Pfam" id="PF07734"/>
    </source>
</evidence>
<dbReference type="EMBL" id="EQ973812">
    <property type="protein sequence ID" value="EEF45418.1"/>
    <property type="molecule type" value="Genomic_DNA"/>
</dbReference>
<keyword evidence="4" id="KW-1185">Reference proteome</keyword>
<protein>
    <recommendedName>
        <fullName evidence="2">F-box associated beta-propeller type 1 domain-containing protein</fullName>
    </recommendedName>
</protein>
<sequence>MAEKKKELVMVTDSTHRRPTKRLNEDQYHSLVDETETPQKKAKKLVPQQSDNISFSLPVLPHEIIVEIISRLPVKTLIQFRLPNLGFGRKSGSYSVFGFGYDSEIDDYKVVAVFCFQNKNSSVGFGYESIVKVCTLRTNCWRRTGSFGYGVPYDVSGKYVNCTLNWPVMSEGDSGLMWIIVSFDIKRETYKEVMQPDYGELVYDRTLGVLDGCLCVMCNYHAVRADFWVMKEYGVRESWIRLVTVPYLDYPGSLHLQYSVPYAIADNGEVLLEFKSSLVIYNPNYGTFKYPVINNSCSWVDAEVYIDSLVSPKVEI</sequence>
<dbReference type="InterPro" id="IPR006527">
    <property type="entry name" value="F-box-assoc_dom_typ1"/>
</dbReference>
<evidence type="ECO:0000313" key="3">
    <source>
        <dbReference type="EMBL" id="EEF45418.1"/>
    </source>
</evidence>
<dbReference type="PANTHER" id="PTHR31672:SF13">
    <property type="entry name" value="F-BOX PROTEIN CPR30-LIKE"/>
    <property type="match status" value="1"/>
</dbReference>
<gene>
    <name evidence="3" type="ORF">RCOM_0678380</name>
</gene>
<dbReference type="eggNOG" id="ENOG502QUVH">
    <property type="taxonomic scope" value="Eukaryota"/>
</dbReference>
<dbReference type="InParanoid" id="B9RST5"/>
<organism evidence="3 4">
    <name type="scientific">Ricinus communis</name>
    <name type="common">Castor bean</name>
    <dbReference type="NCBI Taxonomy" id="3988"/>
    <lineage>
        <taxon>Eukaryota</taxon>
        <taxon>Viridiplantae</taxon>
        <taxon>Streptophyta</taxon>
        <taxon>Embryophyta</taxon>
        <taxon>Tracheophyta</taxon>
        <taxon>Spermatophyta</taxon>
        <taxon>Magnoliopsida</taxon>
        <taxon>eudicotyledons</taxon>
        <taxon>Gunneridae</taxon>
        <taxon>Pentapetalae</taxon>
        <taxon>rosids</taxon>
        <taxon>fabids</taxon>
        <taxon>Malpighiales</taxon>
        <taxon>Euphorbiaceae</taxon>
        <taxon>Acalyphoideae</taxon>
        <taxon>Acalypheae</taxon>
        <taxon>Ricinus</taxon>
    </lineage>
</organism>
<feature type="region of interest" description="Disordered" evidence="1">
    <location>
        <begin position="1"/>
        <end position="25"/>
    </location>
</feature>
<dbReference type="PANTHER" id="PTHR31672">
    <property type="entry name" value="BNACNNG10540D PROTEIN"/>
    <property type="match status" value="1"/>
</dbReference>
<proteinExistence type="predicted"/>
<evidence type="ECO:0000313" key="4">
    <source>
        <dbReference type="Proteomes" id="UP000008311"/>
    </source>
</evidence>
<feature type="domain" description="F-box associated beta-propeller type 1" evidence="2">
    <location>
        <begin position="93"/>
        <end position="275"/>
    </location>
</feature>
<dbReference type="InterPro" id="IPR050796">
    <property type="entry name" value="SCF_F-box_component"/>
</dbReference>
<dbReference type="Pfam" id="PF07734">
    <property type="entry name" value="FBA_1"/>
    <property type="match status" value="1"/>
</dbReference>
<reference evidence="4" key="1">
    <citation type="journal article" date="2010" name="Nat. Biotechnol.">
        <title>Draft genome sequence of the oilseed species Ricinus communis.</title>
        <authorList>
            <person name="Chan A.P."/>
            <person name="Crabtree J."/>
            <person name="Zhao Q."/>
            <person name="Lorenzi H."/>
            <person name="Orvis J."/>
            <person name="Puiu D."/>
            <person name="Melake-Berhan A."/>
            <person name="Jones K.M."/>
            <person name="Redman J."/>
            <person name="Chen G."/>
            <person name="Cahoon E.B."/>
            <person name="Gedil M."/>
            <person name="Stanke M."/>
            <person name="Haas B.J."/>
            <person name="Wortman J.R."/>
            <person name="Fraser-Liggett C.M."/>
            <person name="Ravel J."/>
            <person name="Rabinowicz P.D."/>
        </authorList>
    </citation>
    <scope>NUCLEOTIDE SEQUENCE [LARGE SCALE GENOMIC DNA]</scope>
    <source>
        <strain evidence="4">cv. Hale</strain>
    </source>
</reference>
<accession>B9RST5</accession>
<dbReference type="AlphaFoldDB" id="B9RST5"/>